<sequence length="52" mass="5986">MPDPLFRYFTQAVKPLDFTSETLVAAAFSQEFNDLQNPGKSWGISYQHKLIH</sequence>
<dbReference type="EMBL" id="LT629705">
    <property type="protein sequence ID" value="SDO23608.1"/>
    <property type="molecule type" value="Genomic_DNA"/>
</dbReference>
<organism evidence="1 2">
    <name type="scientific">Pseudomonas arsenicoxydans</name>
    <dbReference type="NCBI Taxonomy" id="702115"/>
    <lineage>
        <taxon>Bacteria</taxon>
        <taxon>Pseudomonadati</taxon>
        <taxon>Pseudomonadota</taxon>
        <taxon>Gammaproteobacteria</taxon>
        <taxon>Pseudomonadales</taxon>
        <taxon>Pseudomonadaceae</taxon>
        <taxon>Pseudomonas</taxon>
    </lineage>
</organism>
<proteinExistence type="predicted"/>
<gene>
    <name evidence="1" type="ORF">SAMN04489798_2405</name>
</gene>
<accession>A0A1H0HWM8</accession>
<protein>
    <submittedName>
        <fullName evidence="1">Uncharacterized protein</fullName>
    </submittedName>
</protein>
<dbReference type="AlphaFoldDB" id="A0A1H0HWM8"/>
<evidence type="ECO:0000313" key="2">
    <source>
        <dbReference type="Proteomes" id="UP000198827"/>
    </source>
</evidence>
<dbReference type="Proteomes" id="UP000198827">
    <property type="component" value="Chromosome I"/>
</dbReference>
<reference evidence="1 2" key="1">
    <citation type="submission" date="2016-10" db="EMBL/GenBank/DDBJ databases">
        <authorList>
            <person name="de Groot N.N."/>
        </authorList>
    </citation>
    <scope>NUCLEOTIDE SEQUENCE [LARGE SCALE GENOMIC DNA]</scope>
    <source>
        <strain evidence="1 2">CECT 7543</strain>
    </source>
</reference>
<name>A0A1H0HWM8_9PSED</name>
<evidence type="ECO:0000313" key="1">
    <source>
        <dbReference type="EMBL" id="SDO23608.1"/>
    </source>
</evidence>